<dbReference type="EMBL" id="DROD01000007">
    <property type="protein sequence ID" value="HHJ51566.1"/>
    <property type="molecule type" value="Genomic_DNA"/>
</dbReference>
<dbReference type="Pfam" id="PF13432">
    <property type="entry name" value="TPR_16"/>
    <property type="match status" value="1"/>
</dbReference>
<feature type="repeat" description="TPR" evidence="1">
    <location>
        <begin position="235"/>
        <end position="268"/>
    </location>
</feature>
<feature type="chain" id="PRO_5031571664" evidence="3">
    <location>
        <begin position="22"/>
        <end position="281"/>
    </location>
</feature>
<accession>A0A7V5PM08</accession>
<feature type="signal peptide" evidence="3">
    <location>
        <begin position="1"/>
        <end position="21"/>
    </location>
</feature>
<evidence type="ECO:0000256" key="1">
    <source>
        <dbReference type="PROSITE-ProRule" id="PRU00339"/>
    </source>
</evidence>
<dbReference type="HAMAP" id="MF_02066">
    <property type="entry name" value="CpoB"/>
    <property type="match status" value="1"/>
</dbReference>
<dbReference type="InterPro" id="IPR011990">
    <property type="entry name" value="TPR-like_helical_dom_sf"/>
</dbReference>
<proteinExistence type="inferred from homology"/>
<dbReference type="InterPro" id="IPR019734">
    <property type="entry name" value="TPR_rpt"/>
</dbReference>
<dbReference type="AlphaFoldDB" id="A0A7V5PM08"/>
<keyword evidence="3" id="KW-0732">Signal</keyword>
<protein>
    <submittedName>
        <fullName evidence="4">Tetratricopeptide repeat protein</fullName>
    </submittedName>
</protein>
<dbReference type="PROSITE" id="PS50005">
    <property type="entry name" value="TPR"/>
    <property type="match status" value="1"/>
</dbReference>
<comment type="caution">
    <text evidence="4">The sequence shown here is derived from an EMBL/GenBank/DDBJ whole genome shotgun (WGS) entry which is preliminary data.</text>
</comment>
<feature type="coiled-coil region" evidence="2">
    <location>
        <begin position="83"/>
        <end position="142"/>
    </location>
</feature>
<keyword evidence="1" id="KW-0802">TPR repeat</keyword>
<dbReference type="Proteomes" id="UP000886124">
    <property type="component" value="Unassembled WGS sequence"/>
</dbReference>
<dbReference type="GO" id="GO:0051301">
    <property type="term" value="P:cell division"/>
    <property type="evidence" value="ECO:0007669"/>
    <property type="project" value="InterPro"/>
</dbReference>
<keyword evidence="2" id="KW-0175">Coiled coil</keyword>
<evidence type="ECO:0000256" key="3">
    <source>
        <dbReference type="SAM" id="SignalP"/>
    </source>
</evidence>
<organism evidence="4">
    <name type="scientific">Caldithrix abyssi</name>
    <dbReference type="NCBI Taxonomy" id="187145"/>
    <lineage>
        <taxon>Bacteria</taxon>
        <taxon>Pseudomonadati</taxon>
        <taxon>Calditrichota</taxon>
        <taxon>Calditrichia</taxon>
        <taxon>Calditrichales</taxon>
        <taxon>Calditrichaceae</taxon>
        <taxon>Caldithrix</taxon>
    </lineage>
</organism>
<name>A0A7V5PM08_CALAY</name>
<reference evidence="4" key="1">
    <citation type="journal article" date="2020" name="mSystems">
        <title>Genome- and Community-Level Interaction Insights into Carbon Utilization and Element Cycling Functions of Hydrothermarchaeota in Hydrothermal Sediment.</title>
        <authorList>
            <person name="Zhou Z."/>
            <person name="Liu Y."/>
            <person name="Xu W."/>
            <person name="Pan J."/>
            <person name="Luo Z.H."/>
            <person name="Li M."/>
        </authorList>
    </citation>
    <scope>NUCLEOTIDE SEQUENCE [LARGE SCALE GENOMIC DNA]</scope>
    <source>
        <strain evidence="4">HyVt-527</strain>
    </source>
</reference>
<dbReference type="SUPFAM" id="SSF48452">
    <property type="entry name" value="TPR-like"/>
    <property type="match status" value="1"/>
</dbReference>
<gene>
    <name evidence="4" type="ORF">ENJ89_00100</name>
</gene>
<dbReference type="Pfam" id="PF13174">
    <property type="entry name" value="TPR_6"/>
    <property type="match status" value="1"/>
</dbReference>
<evidence type="ECO:0000313" key="4">
    <source>
        <dbReference type="EMBL" id="HHJ51566.1"/>
    </source>
</evidence>
<dbReference type="InterPro" id="IPR034706">
    <property type="entry name" value="CpoB"/>
</dbReference>
<dbReference type="Gene3D" id="1.25.40.10">
    <property type="entry name" value="Tetratricopeptide repeat domain"/>
    <property type="match status" value="1"/>
</dbReference>
<sequence>MRYFKFAVVLVFSIFLFMNCAGTKKGGEESAATQEEQQQKELDDIEALLGISTESGQESQATNENGEKLKLLETNEVTPQQGYNSASQAAAQQEIAAEKEKEKLKKETQRLKKQLKEKDRKIAELNALLDQQAAELEQVKQKPTGSTAGYTGSLGTVSGEEYKMRYEEGRAAFENRQYRDAIQIFESLLASNSMHPLADNAQYWIGECHYALRQYDAAIMDFEKVLTFPNSNKRADAQFKLGLCYLRKGQREKALEEFNRLREEYPNSPYNARAQALMSKL</sequence>
<dbReference type="SMART" id="SM00028">
    <property type="entry name" value="TPR"/>
    <property type="match status" value="3"/>
</dbReference>
<evidence type="ECO:0000256" key="2">
    <source>
        <dbReference type="SAM" id="Coils"/>
    </source>
</evidence>